<protein>
    <recommendedName>
        <fullName evidence="3">Integrase</fullName>
    </recommendedName>
</protein>
<keyword evidence="2" id="KW-1185">Reference proteome</keyword>
<dbReference type="EMBL" id="JAMQOL010000015">
    <property type="protein sequence ID" value="MCM4078278.1"/>
    <property type="molecule type" value="Genomic_DNA"/>
</dbReference>
<evidence type="ECO:0000313" key="2">
    <source>
        <dbReference type="Proteomes" id="UP001523216"/>
    </source>
</evidence>
<accession>A0ABT0XWW1</accession>
<gene>
    <name evidence="1" type="ORF">LXN57_11950</name>
</gene>
<dbReference type="InterPro" id="IPR011010">
    <property type="entry name" value="DNA_brk_join_enz"/>
</dbReference>
<sequence>MLRDGSPRSRPRHEGTVRTCLTVAADAAPFWPHRDHLREVTRDDVIAHLTTLQGRRRETAATALRGLFRWTKTSKMIFRNPIRGFRGFRGIKVPDPIWPLLEPDDVAASVTAATTVQARLCVVLAAVHAARPDQIRAMHLDDVDIADRRITIAANSRPLDELTAQMLLDWLTYRRER</sequence>
<reference evidence="1 2" key="1">
    <citation type="submission" date="2022-06" db="EMBL/GenBank/DDBJ databases">
        <title>Actinoplanes abujensis sp. nov., isolated from Nigerian arid soil.</title>
        <authorList>
            <person name="Ding P."/>
        </authorList>
    </citation>
    <scope>NUCLEOTIDE SEQUENCE [LARGE SCALE GENOMIC DNA]</scope>
    <source>
        <strain evidence="2">TRM88002</strain>
    </source>
</reference>
<dbReference type="RefSeq" id="WP_251798119.1">
    <property type="nucleotide sequence ID" value="NZ_JAMQOL010000015.1"/>
</dbReference>
<proteinExistence type="predicted"/>
<dbReference type="Proteomes" id="UP001523216">
    <property type="component" value="Unassembled WGS sequence"/>
</dbReference>
<organism evidence="1 2">
    <name type="scientific">Paractinoplanes hotanensis</name>
    <dbReference type="NCBI Taxonomy" id="2906497"/>
    <lineage>
        <taxon>Bacteria</taxon>
        <taxon>Bacillati</taxon>
        <taxon>Actinomycetota</taxon>
        <taxon>Actinomycetes</taxon>
        <taxon>Micromonosporales</taxon>
        <taxon>Micromonosporaceae</taxon>
        <taxon>Paractinoplanes</taxon>
    </lineage>
</organism>
<evidence type="ECO:0000313" key="1">
    <source>
        <dbReference type="EMBL" id="MCM4078278.1"/>
    </source>
</evidence>
<name>A0ABT0XWW1_9ACTN</name>
<evidence type="ECO:0008006" key="3">
    <source>
        <dbReference type="Google" id="ProtNLM"/>
    </source>
</evidence>
<dbReference type="SUPFAM" id="SSF56349">
    <property type="entry name" value="DNA breaking-rejoining enzymes"/>
    <property type="match status" value="1"/>
</dbReference>
<comment type="caution">
    <text evidence="1">The sequence shown here is derived from an EMBL/GenBank/DDBJ whole genome shotgun (WGS) entry which is preliminary data.</text>
</comment>